<dbReference type="AlphaFoldDB" id="A0A1F4UHS5"/>
<proteinExistence type="predicted"/>
<keyword evidence="2" id="KW-0812">Transmembrane</keyword>
<dbReference type="EMBL" id="MEUW01000019">
    <property type="protein sequence ID" value="OGC44486.1"/>
    <property type="molecule type" value="Genomic_DNA"/>
</dbReference>
<feature type="transmembrane region" description="Helical" evidence="2">
    <location>
        <begin position="29"/>
        <end position="52"/>
    </location>
</feature>
<evidence type="ECO:0000256" key="2">
    <source>
        <dbReference type="SAM" id="Phobius"/>
    </source>
</evidence>
<reference evidence="3 4" key="1">
    <citation type="journal article" date="2016" name="Nat. Commun.">
        <title>Thousands of microbial genomes shed light on interconnected biogeochemical processes in an aquifer system.</title>
        <authorList>
            <person name="Anantharaman K."/>
            <person name="Brown C.T."/>
            <person name="Hug L.A."/>
            <person name="Sharon I."/>
            <person name="Castelle C.J."/>
            <person name="Probst A.J."/>
            <person name="Thomas B.C."/>
            <person name="Singh A."/>
            <person name="Wilkins M.J."/>
            <person name="Karaoz U."/>
            <person name="Brodie E.L."/>
            <person name="Williams K.H."/>
            <person name="Hubbard S.S."/>
            <person name="Banfield J.F."/>
        </authorList>
    </citation>
    <scope>NUCLEOTIDE SEQUENCE [LARGE SCALE GENOMIC DNA]</scope>
</reference>
<evidence type="ECO:0000256" key="1">
    <source>
        <dbReference type="SAM" id="Coils"/>
    </source>
</evidence>
<evidence type="ECO:0008006" key="5">
    <source>
        <dbReference type="Google" id="ProtNLM"/>
    </source>
</evidence>
<comment type="caution">
    <text evidence="3">The sequence shown here is derived from an EMBL/GenBank/DDBJ whole genome shotgun (WGS) entry which is preliminary data.</text>
</comment>
<name>A0A1F4UHS5_UNCKA</name>
<gene>
    <name evidence="3" type="ORF">A2V54_01120</name>
</gene>
<evidence type="ECO:0000313" key="4">
    <source>
        <dbReference type="Proteomes" id="UP000176583"/>
    </source>
</evidence>
<sequence>MVERKEIELIPKEIEAAKVQEVLLRRFRLASFGFFLLTLLIFGGIFAFRLSLTAQLDNLKQQSASEKAKIAQYADVESKVLGLEYKSSSVTEILSQREYLSIALSAVSASQPSGLKVTGVDVTRGENTATINGESANYVILAAFLQNLVDKDKGGALFTDALLSSVTLNSSKSKAEFVIEAAMLKNGLRKSGK</sequence>
<feature type="coiled-coil region" evidence="1">
    <location>
        <begin position="49"/>
        <end position="76"/>
    </location>
</feature>
<evidence type="ECO:0000313" key="3">
    <source>
        <dbReference type="EMBL" id="OGC44486.1"/>
    </source>
</evidence>
<dbReference type="Proteomes" id="UP000176583">
    <property type="component" value="Unassembled WGS sequence"/>
</dbReference>
<dbReference type="STRING" id="1802613.A2V54_01120"/>
<keyword evidence="1" id="KW-0175">Coiled coil</keyword>
<organism evidence="3 4">
    <name type="scientific">candidate division WWE3 bacterium RBG_19FT_COMBO_53_11</name>
    <dbReference type="NCBI Taxonomy" id="1802613"/>
    <lineage>
        <taxon>Bacteria</taxon>
        <taxon>Katanobacteria</taxon>
    </lineage>
</organism>
<keyword evidence="2" id="KW-1133">Transmembrane helix</keyword>
<keyword evidence="2" id="KW-0472">Membrane</keyword>
<accession>A0A1F4UHS5</accession>
<protein>
    <recommendedName>
        <fullName evidence="5">PilN domain-containing protein</fullName>
    </recommendedName>
</protein>